<dbReference type="AlphaFoldDB" id="A0A366Y0J2"/>
<dbReference type="EMBL" id="QOCW01000001">
    <property type="protein sequence ID" value="RBW71366.1"/>
    <property type="molecule type" value="Genomic_DNA"/>
</dbReference>
<reference evidence="1 2" key="1">
    <citation type="submission" date="2018-07" db="EMBL/GenBank/DDBJ databases">
        <title>Lottiidibacillus patelloidae gen. nov., sp. nov., isolated from the intestinal tract of a marine limpet and the reclassification of B. taeanensis BH030017T, B. algicola KMM 3737T and B. hwajinpoensis SW-72T as genus Lottiidibacillus.</title>
        <authorList>
            <person name="Liu R."/>
            <person name="Huang Z."/>
        </authorList>
    </citation>
    <scope>NUCLEOTIDE SEQUENCE [LARGE SCALE GENOMIC DNA]</scope>
    <source>
        <strain evidence="1 2">BH030017</strain>
    </source>
</reference>
<evidence type="ECO:0000313" key="2">
    <source>
        <dbReference type="Proteomes" id="UP000253314"/>
    </source>
</evidence>
<name>A0A366Y0J2_9BACI</name>
<gene>
    <name evidence="1" type="ORF">DS031_01040</name>
</gene>
<accession>A0A366Y0J2</accession>
<evidence type="ECO:0000313" key="1">
    <source>
        <dbReference type="EMBL" id="RBW71366.1"/>
    </source>
</evidence>
<dbReference type="Proteomes" id="UP000253314">
    <property type="component" value="Unassembled WGS sequence"/>
</dbReference>
<sequence length="123" mass="14843">MINEKQLKEQWVNDYLDLYRFAKEIGDQDWQQELSTKLSNSETFVTKETHEIIQADLQQSFDEIDNEIAALYYQLNALHSQHEKEKLREQVWHLKIKRASLMQQLRAMSSDANDQFFIIRFYL</sequence>
<proteinExistence type="predicted"/>
<comment type="caution">
    <text evidence="1">The sequence shown here is derived from an EMBL/GenBank/DDBJ whole genome shotgun (WGS) entry which is preliminary data.</text>
</comment>
<dbReference type="OrthoDB" id="2988996at2"/>
<protein>
    <submittedName>
        <fullName evidence="1">Uncharacterized protein</fullName>
    </submittedName>
</protein>
<organism evidence="1 2">
    <name type="scientific">Bacillus taeanensis</name>
    <dbReference type="NCBI Taxonomy" id="273032"/>
    <lineage>
        <taxon>Bacteria</taxon>
        <taxon>Bacillati</taxon>
        <taxon>Bacillota</taxon>
        <taxon>Bacilli</taxon>
        <taxon>Bacillales</taxon>
        <taxon>Bacillaceae</taxon>
        <taxon>Bacillus</taxon>
    </lineage>
</organism>
<dbReference type="RefSeq" id="WP_113804071.1">
    <property type="nucleotide sequence ID" value="NZ_QOCW01000001.1"/>
</dbReference>
<keyword evidence="2" id="KW-1185">Reference proteome</keyword>